<protein>
    <submittedName>
        <fullName evidence="1">Uncharacterized protein</fullName>
    </submittedName>
</protein>
<evidence type="ECO:0000313" key="2">
    <source>
        <dbReference type="Proteomes" id="UP001469553"/>
    </source>
</evidence>
<evidence type="ECO:0000313" key="1">
    <source>
        <dbReference type="EMBL" id="MEQ2288086.1"/>
    </source>
</evidence>
<gene>
    <name evidence="1" type="ORF">AMECASPLE_019315</name>
</gene>
<accession>A0ABV0Y2Y7</accession>
<keyword evidence="2" id="KW-1185">Reference proteome</keyword>
<name>A0ABV0Y2Y7_9TELE</name>
<proteinExistence type="predicted"/>
<comment type="caution">
    <text evidence="1">The sequence shown here is derived from an EMBL/GenBank/DDBJ whole genome shotgun (WGS) entry which is preliminary data.</text>
</comment>
<organism evidence="1 2">
    <name type="scientific">Ameca splendens</name>
    <dbReference type="NCBI Taxonomy" id="208324"/>
    <lineage>
        <taxon>Eukaryota</taxon>
        <taxon>Metazoa</taxon>
        <taxon>Chordata</taxon>
        <taxon>Craniata</taxon>
        <taxon>Vertebrata</taxon>
        <taxon>Euteleostomi</taxon>
        <taxon>Actinopterygii</taxon>
        <taxon>Neopterygii</taxon>
        <taxon>Teleostei</taxon>
        <taxon>Neoteleostei</taxon>
        <taxon>Acanthomorphata</taxon>
        <taxon>Ovalentaria</taxon>
        <taxon>Atherinomorphae</taxon>
        <taxon>Cyprinodontiformes</taxon>
        <taxon>Goodeidae</taxon>
        <taxon>Ameca</taxon>
    </lineage>
</organism>
<sequence length="187" mass="20097">MLRKSCPGRRSLKKASTVNKGLTAANLRSRGVGRLILSAGQTARYSCSHGDTVPLSFLRTGKIAPLGVAETGSLLSVQFLWGPVKKRSACCKSGNFIWTVTSRESAVTPFLGCAGKYAFFGKVLQPGDILQQTHQPLGHDVLRTINPSLNKLHFKSDMKFSGSNQPQMCEVSNGDGPALAWSKAEGF</sequence>
<dbReference type="EMBL" id="JAHRIP010020361">
    <property type="protein sequence ID" value="MEQ2288086.1"/>
    <property type="molecule type" value="Genomic_DNA"/>
</dbReference>
<reference evidence="1 2" key="1">
    <citation type="submission" date="2021-06" db="EMBL/GenBank/DDBJ databases">
        <authorList>
            <person name="Palmer J.M."/>
        </authorList>
    </citation>
    <scope>NUCLEOTIDE SEQUENCE [LARGE SCALE GENOMIC DNA]</scope>
    <source>
        <strain evidence="1 2">AS_MEX2019</strain>
        <tissue evidence="1">Muscle</tissue>
    </source>
</reference>
<dbReference type="Proteomes" id="UP001469553">
    <property type="component" value="Unassembled WGS sequence"/>
</dbReference>